<evidence type="ECO:0000256" key="1">
    <source>
        <dbReference type="SAM" id="Phobius"/>
    </source>
</evidence>
<dbReference type="EMBL" id="CP046313">
    <property type="protein sequence ID" value="QGS07784.1"/>
    <property type="molecule type" value="Genomic_DNA"/>
</dbReference>
<organism evidence="2 4">
    <name type="scientific">Gemella sanguinis</name>
    <dbReference type="NCBI Taxonomy" id="84135"/>
    <lineage>
        <taxon>Bacteria</taxon>
        <taxon>Bacillati</taxon>
        <taxon>Bacillota</taxon>
        <taxon>Bacilli</taxon>
        <taxon>Bacillales</taxon>
        <taxon>Gemellaceae</taxon>
        <taxon>Gemella</taxon>
    </lineage>
</organism>
<dbReference type="RefSeq" id="WP_006363731.1">
    <property type="nucleotide sequence ID" value="NZ_CAKARP010000012.1"/>
</dbReference>
<evidence type="ECO:0000313" key="4">
    <source>
        <dbReference type="Proteomes" id="UP000235670"/>
    </source>
</evidence>
<keyword evidence="1" id="KW-1133">Transmembrane helix</keyword>
<dbReference type="Pfam" id="PF11772">
    <property type="entry name" value="EpuA"/>
    <property type="match status" value="1"/>
</dbReference>
<dbReference type="Proteomes" id="UP000235670">
    <property type="component" value="Unassembled WGS sequence"/>
</dbReference>
<proteinExistence type="predicted"/>
<dbReference type="STRING" id="84135.GCA_001052115_01523"/>
<dbReference type="InterPro" id="IPR024596">
    <property type="entry name" value="RNApol_su_b/EpuA"/>
</dbReference>
<dbReference type="EMBL" id="PNGT01000002">
    <property type="protein sequence ID" value="PMC52761.1"/>
    <property type="molecule type" value="Genomic_DNA"/>
</dbReference>
<protein>
    <submittedName>
        <fullName evidence="2">DNA-directed RNA polymerase subunit beta</fullName>
    </submittedName>
</protein>
<gene>
    <name evidence="2" type="ORF">CJ218_02410</name>
    <name evidence="3" type="ORF">FOC50_05735</name>
</gene>
<dbReference type="GO" id="GO:0000428">
    <property type="term" value="C:DNA-directed RNA polymerase complex"/>
    <property type="evidence" value="ECO:0007669"/>
    <property type="project" value="UniProtKB-KW"/>
</dbReference>
<keyword evidence="2" id="KW-0240">DNA-directed RNA polymerase</keyword>
<dbReference type="Proteomes" id="UP000427636">
    <property type="component" value="Chromosome"/>
</dbReference>
<keyword evidence="2" id="KW-0804">Transcription</keyword>
<name>A0A2N6SFQ1_9BACL</name>
<dbReference type="GeneID" id="84802745"/>
<reference evidence="3 5" key="2">
    <citation type="submission" date="2019-11" db="EMBL/GenBank/DDBJ databases">
        <title>FDA dAtabase for Regulatory Grade micrObial Sequences (FDA-ARGOS): Supporting development and validation of Infectious Disease Dx tests.</title>
        <authorList>
            <person name="Turner S."/>
            <person name="Byrd R."/>
            <person name="Tallon L."/>
            <person name="Sadzewicz L."/>
            <person name="Vavikolanu K."/>
            <person name="Mehta A."/>
            <person name="Aluvathingal J."/>
            <person name="Nadendla S."/>
            <person name="Myers T."/>
            <person name="Yan Y."/>
            <person name="Sichtig H."/>
        </authorList>
    </citation>
    <scope>NUCLEOTIDE SEQUENCE [LARGE SCALE GENOMIC DNA]</scope>
    <source>
        <strain evidence="3 5">FDAARGOS_742</strain>
    </source>
</reference>
<dbReference type="AlphaFoldDB" id="A0A2N6SFQ1"/>
<evidence type="ECO:0000313" key="5">
    <source>
        <dbReference type="Proteomes" id="UP000427636"/>
    </source>
</evidence>
<reference evidence="2 4" key="1">
    <citation type="submission" date="2017-09" db="EMBL/GenBank/DDBJ databases">
        <title>Bacterial strain isolated from the female urinary microbiota.</title>
        <authorList>
            <person name="Thomas-White K."/>
            <person name="Kumar N."/>
            <person name="Forster S."/>
            <person name="Putonti C."/>
            <person name="Lawley T."/>
            <person name="Wolfe A.J."/>
        </authorList>
    </citation>
    <scope>NUCLEOTIDE SEQUENCE [LARGE SCALE GENOMIC DNA]</scope>
    <source>
        <strain evidence="2 4">UMB0186</strain>
    </source>
</reference>
<evidence type="ECO:0000313" key="3">
    <source>
        <dbReference type="EMBL" id="QGS07784.1"/>
    </source>
</evidence>
<sequence length="56" mass="6429">MKIINDVILRYIRIIVIIILVFYIGTIIGYVALGKGSFVDALTLKSIRHIKHIIYN</sequence>
<evidence type="ECO:0000313" key="2">
    <source>
        <dbReference type="EMBL" id="PMC52761.1"/>
    </source>
</evidence>
<keyword evidence="1" id="KW-0472">Membrane</keyword>
<keyword evidence="1" id="KW-0812">Transmembrane</keyword>
<accession>A0A2N6SFQ1</accession>
<keyword evidence="5" id="KW-1185">Reference proteome</keyword>
<feature type="transmembrane region" description="Helical" evidence="1">
    <location>
        <begin position="12"/>
        <end position="33"/>
    </location>
</feature>